<dbReference type="RefSeq" id="WP_380694300.1">
    <property type="nucleotide sequence ID" value="NZ_JBHRYR010000002.1"/>
</dbReference>
<dbReference type="InterPro" id="IPR013990">
    <property type="entry name" value="WHy-dom"/>
</dbReference>
<dbReference type="InterPro" id="IPR045043">
    <property type="entry name" value="Lea14-like"/>
</dbReference>
<dbReference type="SUPFAM" id="SSF117070">
    <property type="entry name" value="LEA14-like"/>
    <property type="match status" value="2"/>
</dbReference>
<dbReference type="EMBL" id="JBHRYR010000002">
    <property type="protein sequence ID" value="MFC3852300.1"/>
    <property type="molecule type" value="Genomic_DNA"/>
</dbReference>
<comment type="similarity">
    <text evidence="1">Belongs to the LEA type 2 family.</text>
</comment>
<feature type="domain" description="Water stress and hypersensitive response" evidence="2">
    <location>
        <begin position="169"/>
        <end position="289"/>
    </location>
</feature>
<dbReference type="PANTHER" id="PTHR31459">
    <property type="match status" value="1"/>
</dbReference>
<comment type="caution">
    <text evidence="3">The sequence shown here is derived from an EMBL/GenBank/DDBJ whole genome shotgun (WGS) entry which is preliminary data.</text>
</comment>
<evidence type="ECO:0000313" key="3">
    <source>
        <dbReference type="EMBL" id="MFC3852300.1"/>
    </source>
</evidence>
<sequence>MLYKLDRRQAWTGLLQGLLGWTVIFWLSGCASLPSTAWQEPEVNILSSRLVGLSPTAAQLETRVEINNPNLFAITMGALDYELTVNERRVVAGEQRQGNTLAAGGSTVVSLPIEVVFTDVLSLVSELQQADRFAYAMVGGMSFDVPVFGRVRVPLAAQGEVPIPRLPAVQVVGLRAERLSLSSADLVLNLALTNPNAFGLRLDQFTYELALNQSSVASGKVQQTVSLNEGGQAVVEVPIRLLFIDAGLALYDALLRGQTLDYGLAFESQVGTGLPIMDAFPFSVVQDGRVQLRR</sequence>
<feature type="domain" description="Water stress and hypersensitive response" evidence="2">
    <location>
        <begin position="43"/>
        <end position="160"/>
    </location>
</feature>
<evidence type="ECO:0000259" key="2">
    <source>
        <dbReference type="SMART" id="SM00769"/>
    </source>
</evidence>
<proteinExistence type="inferred from homology"/>
<dbReference type="SMART" id="SM00769">
    <property type="entry name" value="WHy"/>
    <property type="match status" value="2"/>
</dbReference>
<organism evidence="3 4">
    <name type="scientific">Saccharospirillum mangrovi</name>
    <dbReference type="NCBI Taxonomy" id="2161747"/>
    <lineage>
        <taxon>Bacteria</taxon>
        <taxon>Pseudomonadati</taxon>
        <taxon>Pseudomonadota</taxon>
        <taxon>Gammaproteobacteria</taxon>
        <taxon>Oceanospirillales</taxon>
        <taxon>Saccharospirillaceae</taxon>
        <taxon>Saccharospirillum</taxon>
    </lineage>
</organism>
<keyword evidence="4" id="KW-1185">Reference proteome</keyword>
<dbReference type="PROSITE" id="PS51257">
    <property type="entry name" value="PROKAR_LIPOPROTEIN"/>
    <property type="match status" value="1"/>
</dbReference>
<reference evidence="4" key="1">
    <citation type="journal article" date="2019" name="Int. J. Syst. Evol. Microbiol.">
        <title>The Global Catalogue of Microorganisms (GCM) 10K type strain sequencing project: providing services to taxonomists for standard genome sequencing and annotation.</title>
        <authorList>
            <consortium name="The Broad Institute Genomics Platform"/>
            <consortium name="The Broad Institute Genome Sequencing Center for Infectious Disease"/>
            <person name="Wu L."/>
            <person name="Ma J."/>
        </authorList>
    </citation>
    <scope>NUCLEOTIDE SEQUENCE [LARGE SCALE GENOMIC DNA]</scope>
    <source>
        <strain evidence="4">IBRC 10765</strain>
    </source>
</reference>
<dbReference type="PANTHER" id="PTHR31459:SF2">
    <property type="entry name" value="OS03G0843300 PROTEIN"/>
    <property type="match status" value="1"/>
</dbReference>
<dbReference type="Gene3D" id="2.60.40.1820">
    <property type="match status" value="2"/>
</dbReference>
<evidence type="ECO:0000256" key="1">
    <source>
        <dbReference type="ARBA" id="ARBA00005960"/>
    </source>
</evidence>
<accession>A0ABV7ZYV6</accession>
<name>A0ABV7ZYV6_9GAMM</name>
<dbReference type="InterPro" id="IPR004864">
    <property type="entry name" value="LEA_2"/>
</dbReference>
<protein>
    <submittedName>
        <fullName evidence="3">LEA type 2 family protein</fullName>
    </submittedName>
</protein>
<dbReference type="Pfam" id="PF03168">
    <property type="entry name" value="LEA_2"/>
    <property type="match status" value="2"/>
</dbReference>
<evidence type="ECO:0000313" key="4">
    <source>
        <dbReference type="Proteomes" id="UP001595617"/>
    </source>
</evidence>
<gene>
    <name evidence="3" type="ORF">ACFOOG_05565</name>
</gene>
<dbReference type="Proteomes" id="UP001595617">
    <property type="component" value="Unassembled WGS sequence"/>
</dbReference>